<accession>G4RPJ3</accession>
<organism evidence="2 3">
    <name type="scientific">Thermoproteus tenax (strain ATCC 35583 / DSM 2078 / JCM 9277 / NBRC 100435 / Kra 1)</name>
    <dbReference type="NCBI Taxonomy" id="768679"/>
    <lineage>
        <taxon>Archaea</taxon>
        <taxon>Thermoproteota</taxon>
        <taxon>Thermoprotei</taxon>
        <taxon>Thermoproteales</taxon>
        <taxon>Thermoproteaceae</taxon>
        <taxon>Thermoproteus</taxon>
    </lineage>
</organism>
<reference evidence="2 3" key="1">
    <citation type="journal article" date="2011" name="PLoS ONE">
        <title>The complete genome sequence of Thermoproteus tenax: a physiologically versatile member of the Crenarchaeota.</title>
        <authorList>
            <person name="Siebers B."/>
            <person name="Zaparty M."/>
            <person name="Raddatz G."/>
            <person name="Tjaden B."/>
            <person name="Albers S.V."/>
            <person name="Bell S.D."/>
            <person name="Blombach F."/>
            <person name="Kletzin A."/>
            <person name="Kyrpides N."/>
            <person name="Lanz C."/>
            <person name="Plagens A."/>
            <person name="Rampp M."/>
            <person name="Rosinus A."/>
            <person name="von Jan M."/>
            <person name="Makarova K.S."/>
            <person name="Klenk H.P."/>
            <person name="Schuster S.C."/>
            <person name="Hensel R."/>
        </authorList>
    </citation>
    <scope>NUCLEOTIDE SEQUENCE [LARGE SCALE GENOMIC DNA]</scope>
    <source>
        <strain evidence="3">ATCC 35583 / DSM 2078 / JCM 9277 / NBRC 100435 / Kra 1</strain>
    </source>
</reference>
<dbReference type="Gene3D" id="3.90.550.10">
    <property type="entry name" value="Spore Coat Polysaccharide Biosynthesis Protein SpsA, Chain A"/>
    <property type="match status" value="1"/>
</dbReference>
<evidence type="ECO:0000313" key="3">
    <source>
        <dbReference type="Proteomes" id="UP000002654"/>
    </source>
</evidence>
<dbReference type="AlphaFoldDB" id="G4RPJ3"/>
<evidence type="ECO:0000313" key="2">
    <source>
        <dbReference type="EMBL" id="CCC81488.1"/>
    </source>
</evidence>
<dbReference type="PaxDb" id="768679-TTX_0833"/>
<keyword evidence="3" id="KW-1185">Reference proteome</keyword>
<sequence>MIAVVVLAAGESKRFGEFKLSARVCGKPMLSWVLESAIASRVGPVYVVTGYNAHEVVRLAADYDVETVYNPWFRHGLSTSIKSAIIAAPHFDGYIFALGDMPFVRPETLRALSDNLARAPIVYPVYRGRRGNPVLVRRDVLAFLLGLEGDVGARALLGMLRSLGIEVQDRGVVIDIDTRDDVPLCRT</sequence>
<dbReference type="Pfam" id="PF12804">
    <property type="entry name" value="NTP_transf_3"/>
    <property type="match status" value="1"/>
</dbReference>
<dbReference type="PANTHER" id="PTHR43777:SF1">
    <property type="entry name" value="MOLYBDENUM COFACTOR CYTIDYLYLTRANSFERASE"/>
    <property type="match status" value="1"/>
</dbReference>
<dbReference type="OrthoDB" id="28434at2157"/>
<dbReference type="Proteomes" id="UP000002654">
    <property type="component" value="Chromosome"/>
</dbReference>
<gene>
    <name evidence="2" type="ordered locus">TTX_0833</name>
</gene>
<dbReference type="GeneID" id="11261725"/>
<dbReference type="STRING" id="768679.TTX_0833"/>
<dbReference type="EMBL" id="FN869859">
    <property type="protein sequence ID" value="CCC81488.1"/>
    <property type="molecule type" value="Genomic_DNA"/>
</dbReference>
<dbReference type="RefSeq" id="WP_014126744.1">
    <property type="nucleotide sequence ID" value="NC_016070.1"/>
</dbReference>
<dbReference type="PANTHER" id="PTHR43777">
    <property type="entry name" value="MOLYBDENUM COFACTOR CYTIDYLYLTRANSFERASE"/>
    <property type="match status" value="1"/>
</dbReference>
<dbReference type="GO" id="GO:0016779">
    <property type="term" value="F:nucleotidyltransferase activity"/>
    <property type="evidence" value="ECO:0007669"/>
    <property type="project" value="UniProtKB-ARBA"/>
</dbReference>
<dbReference type="PATRIC" id="fig|768679.9.peg.842"/>
<feature type="domain" description="MobA-like NTP transferase" evidence="1">
    <location>
        <begin position="4"/>
        <end position="158"/>
    </location>
</feature>
<dbReference type="eggNOG" id="arCOG01873">
    <property type="taxonomic scope" value="Archaea"/>
</dbReference>
<proteinExistence type="predicted"/>
<name>G4RPJ3_THETK</name>
<protein>
    <submittedName>
        <fullName evidence="2">Uncharacterized MobA-related protein</fullName>
    </submittedName>
</protein>
<dbReference type="SUPFAM" id="SSF53448">
    <property type="entry name" value="Nucleotide-diphospho-sugar transferases"/>
    <property type="match status" value="1"/>
</dbReference>
<dbReference type="HOGENOM" id="CLU_061980_1_1_2"/>
<evidence type="ECO:0000259" key="1">
    <source>
        <dbReference type="Pfam" id="PF12804"/>
    </source>
</evidence>
<dbReference type="KEGG" id="ttn:TTX_0833"/>
<dbReference type="CDD" id="cd04182">
    <property type="entry name" value="GT_2_like_f"/>
    <property type="match status" value="1"/>
</dbReference>
<dbReference type="InterPro" id="IPR025877">
    <property type="entry name" value="MobA-like_NTP_Trfase"/>
</dbReference>
<dbReference type="InterPro" id="IPR029044">
    <property type="entry name" value="Nucleotide-diphossugar_trans"/>
</dbReference>